<keyword evidence="3" id="KW-1185">Reference proteome</keyword>
<accession>A0ABN2YS39</accession>
<sequence>MTTQIGRAVMSPELKGAVWKKSSRSGGSESQCVECADVTQTHARIAVRDSKDPEGPALLFTREAFSGFIAAVRRNEFDLP</sequence>
<dbReference type="EMBL" id="BAAAPF010000139">
    <property type="protein sequence ID" value="GAA2131623.1"/>
    <property type="molecule type" value="Genomic_DNA"/>
</dbReference>
<reference evidence="2 3" key="1">
    <citation type="journal article" date="2019" name="Int. J. Syst. Evol. Microbiol.">
        <title>The Global Catalogue of Microorganisms (GCM) 10K type strain sequencing project: providing services to taxonomists for standard genome sequencing and annotation.</title>
        <authorList>
            <consortium name="The Broad Institute Genomics Platform"/>
            <consortium name="The Broad Institute Genome Sequencing Center for Infectious Disease"/>
            <person name="Wu L."/>
            <person name="Ma J."/>
        </authorList>
    </citation>
    <scope>NUCLEOTIDE SEQUENCE [LARGE SCALE GENOMIC DNA]</scope>
    <source>
        <strain evidence="2 3">JCM 15481</strain>
    </source>
</reference>
<proteinExistence type="predicted"/>
<name>A0ABN2YS39_9ACTN</name>
<comment type="caution">
    <text evidence="2">The sequence shown here is derived from an EMBL/GenBank/DDBJ whole genome shotgun (WGS) entry which is preliminary data.</text>
</comment>
<feature type="domain" description="DUF397" evidence="1">
    <location>
        <begin position="17"/>
        <end position="73"/>
    </location>
</feature>
<dbReference type="Pfam" id="PF04149">
    <property type="entry name" value="DUF397"/>
    <property type="match status" value="1"/>
</dbReference>
<evidence type="ECO:0000313" key="3">
    <source>
        <dbReference type="Proteomes" id="UP001500443"/>
    </source>
</evidence>
<organism evidence="2 3">
    <name type="scientific">Streptomyces synnematoformans</name>
    <dbReference type="NCBI Taxonomy" id="415721"/>
    <lineage>
        <taxon>Bacteria</taxon>
        <taxon>Bacillati</taxon>
        <taxon>Actinomycetota</taxon>
        <taxon>Actinomycetes</taxon>
        <taxon>Kitasatosporales</taxon>
        <taxon>Streptomycetaceae</taxon>
        <taxon>Streptomyces</taxon>
    </lineage>
</organism>
<dbReference type="InterPro" id="IPR007278">
    <property type="entry name" value="DUF397"/>
</dbReference>
<dbReference type="Proteomes" id="UP001500443">
    <property type="component" value="Unassembled WGS sequence"/>
</dbReference>
<evidence type="ECO:0000313" key="2">
    <source>
        <dbReference type="EMBL" id="GAA2131623.1"/>
    </source>
</evidence>
<protein>
    <submittedName>
        <fullName evidence="2">DUF397 domain-containing protein</fullName>
    </submittedName>
</protein>
<evidence type="ECO:0000259" key="1">
    <source>
        <dbReference type="Pfam" id="PF04149"/>
    </source>
</evidence>
<dbReference type="RefSeq" id="WP_344291369.1">
    <property type="nucleotide sequence ID" value="NZ_BAAAPF010000139.1"/>
</dbReference>
<gene>
    <name evidence="2" type="ORF">GCM10009802_39860</name>
</gene>